<evidence type="ECO:0000313" key="1">
    <source>
        <dbReference type="EMBL" id="KAG5574845.1"/>
    </source>
</evidence>
<proteinExistence type="predicted"/>
<keyword evidence="2" id="KW-1185">Reference proteome</keyword>
<protein>
    <submittedName>
        <fullName evidence="1">Uncharacterized protein</fullName>
    </submittedName>
</protein>
<name>A0A9J5WHB5_SOLCO</name>
<reference evidence="1 2" key="1">
    <citation type="submission" date="2020-09" db="EMBL/GenBank/DDBJ databases">
        <title>De no assembly of potato wild relative species, Solanum commersonii.</title>
        <authorList>
            <person name="Cho K."/>
        </authorList>
    </citation>
    <scope>NUCLEOTIDE SEQUENCE [LARGE SCALE GENOMIC DNA]</scope>
    <source>
        <strain evidence="1">LZ3.2</strain>
        <tissue evidence="1">Leaf</tissue>
    </source>
</reference>
<dbReference type="EMBL" id="JACXVP010000011">
    <property type="protein sequence ID" value="KAG5574845.1"/>
    <property type="molecule type" value="Genomic_DNA"/>
</dbReference>
<accession>A0A9J5WHB5</accession>
<evidence type="ECO:0000313" key="2">
    <source>
        <dbReference type="Proteomes" id="UP000824120"/>
    </source>
</evidence>
<sequence>MSNFATNNLENFNEQREGRVRNKRLILRVEFSIFLKRRFSKFTTIISSVSLNSRNFDIIFTEFKKFRHQLPGRPSKKYRDKAYIELYGKKNKNSCSICGFKGHNRGSCRNGPRIV</sequence>
<organism evidence="1 2">
    <name type="scientific">Solanum commersonii</name>
    <name type="common">Commerson's wild potato</name>
    <name type="synonym">Commerson's nightshade</name>
    <dbReference type="NCBI Taxonomy" id="4109"/>
    <lineage>
        <taxon>Eukaryota</taxon>
        <taxon>Viridiplantae</taxon>
        <taxon>Streptophyta</taxon>
        <taxon>Embryophyta</taxon>
        <taxon>Tracheophyta</taxon>
        <taxon>Spermatophyta</taxon>
        <taxon>Magnoliopsida</taxon>
        <taxon>eudicotyledons</taxon>
        <taxon>Gunneridae</taxon>
        <taxon>Pentapetalae</taxon>
        <taxon>asterids</taxon>
        <taxon>lamiids</taxon>
        <taxon>Solanales</taxon>
        <taxon>Solanaceae</taxon>
        <taxon>Solanoideae</taxon>
        <taxon>Solaneae</taxon>
        <taxon>Solanum</taxon>
    </lineage>
</organism>
<dbReference type="OrthoDB" id="1300208at2759"/>
<dbReference type="AlphaFoldDB" id="A0A9J5WHB5"/>
<comment type="caution">
    <text evidence="1">The sequence shown here is derived from an EMBL/GenBank/DDBJ whole genome shotgun (WGS) entry which is preliminary data.</text>
</comment>
<dbReference type="Proteomes" id="UP000824120">
    <property type="component" value="Chromosome 11"/>
</dbReference>
<gene>
    <name evidence="1" type="ORF">H5410_054979</name>
</gene>